<proteinExistence type="predicted"/>
<reference evidence="2" key="1">
    <citation type="journal article" date="2021" name="Proc. Natl. Acad. Sci. U.S.A.">
        <title>A Catalog of Tens of Thousands of Viruses from Human Metagenomes Reveals Hidden Associations with Chronic Diseases.</title>
        <authorList>
            <person name="Tisza M.J."/>
            <person name="Buck C.B."/>
        </authorList>
    </citation>
    <scope>NUCLEOTIDE SEQUENCE</scope>
    <source>
        <strain evidence="2">CtKFk2</strain>
    </source>
</reference>
<dbReference type="Gene3D" id="3.30.420.280">
    <property type="match status" value="1"/>
</dbReference>
<accession>A0A8S5T181</accession>
<protein>
    <submittedName>
        <fullName evidence="2">Large terminase</fullName>
    </submittedName>
</protein>
<dbReference type="InterPro" id="IPR006437">
    <property type="entry name" value="Phage_terminase_lsu"/>
</dbReference>
<dbReference type="Gene3D" id="3.40.50.300">
    <property type="entry name" value="P-loop containing nucleotide triphosphate hydrolases"/>
    <property type="match status" value="1"/>
</dbReference>
<dbReference type="EMBL" id="BK032722">
    <property type="protein sequence ID" value="DAF56795.1"/>
    <property type="molecule type" value="Genomic_DNA"/>
</dbReference>
<evidence type="ECO:0000313" key="2">
    <source>
        <dbReference type="EMBL" id="DAF56795.1"/>
    </source>
</evidence>
<dbReference type="InterPro" id="IPR052380">
    <property type="entry name" value="Viral_DNA_packaging_terminase"/>
</dbReference>
<dbReference type="PANTHER" id="PTHR39184">
    <property type="match status" value="1"/>
</dbReference>
<dbReference type="NCBIfam" id="TIGR01547">
    <property type="entry name" value="phage_term_2"/>
    <property type="match status" value="1"/>
</dbReference>
<sequence>MMQTKKQVRISDLIIPKYLPLFNDKQHKHIILTSGRAGTKSSYAGVRGIFQLVDDANGSAVVLRKHHNKLRKTVYKEMLRGINRLEIPKSYFKIGKSPMEITYKKHNTTMYFSGSDGIDDTKGIIDEDKPIKLVVLDELTEFFDDGEGEDELANIEATFVRGNKAGFQMIYLYNPPKNPNAPINLWCKKMEEREDCIHIHTSYKDVPVDWLGQDLIDSAEAMMRADIKMYRWTWLGEPTGVDDLIYYMFSAEKHIYQPEDYIEEEKRSIGEIGIGVDYGQQNATVYEAFGIDYQNQVLRGIDEYYYSGRESGTQKSPSEYAQDMKTFCDKIEKEYDRVVSYIFVDPSAAGLIEEIRRVIPHIPVIPAQNDVKLGISRVQKLLSFGRMIVSEKQKMLIKEFGLYQYNTDGIKKGVEIPVKENDHALDGTRYLCVGMWNQIKFMLPISERGEER</sequence>
<dbReference type="PANTHER" id="PTHR39184:SF1">
    <property type="entry name" value="PBSX PHAGE TERMINASE LARGE SUBUNIT"/>
    <property type="match status" value="1"/>
</dbReference>
<dbReference type="Pfam" id="PF04466">
    <property type="entry name" value="Terminase_3"/>
    <property type="match status" value="1"/>
</dbReference>
<feature type="domain" description="Phage terminase large subunit N-terminal" evidence="1">
    <location>
        <begin position="27"/>
        <end position="237"/>
    </location>
</feature>
<dbReference type="InterPro" id="IPR027417">
    <property type="entry name" value="P-loop_NTPase"/>
</dbReference>
<name>A0A8S5T181_9CAUD</name>
<evidence type="ECO:0000259" key="1">
    <source>
        <dbReference type="Pfam" id="PF04466"/>
    </source>
</evidence>
<dbReference type="InterPro" id="IPR035412">
    <property type="entry name" value="Terminase_L_N"/>
</dbReference>
<organism evidence="2">
    <name type="scientific">Siphoviridae sp. ctKFk2</name>
    <dbReference type="NCBI Taxonomy" id="2827841"/>
    <lineage>
        <taxon>Viruses</taxon>
        <taxon>Duplodnaviria</taxon>
        <taxon>Heunggongvirae</taxon>
        <taxon>Uroviricota</taxon>
        <taxon>Caudoviricetes</taxon>
    </lineage>
</organism>